<evidence type="ECO:0000256" key="10">
    <source>
        <dbReference type="ARBA" id="ARBA00029409"/>
    </source>
</evidence>
<comment type="pathway">
    <text evidence="1">Cofactor biosynthesis; tetrahydrofolate biosynthesis; 2-amino-4-hydroxy-6-hydroxymethyl-7,8-dihydropteridine diphosphate from 7,8-dihydroneopterin triphosphate: step 4/4.</text>
</comment>
<evidence type="ECO:0000256" key="12">
    <source>
        <dbReference type="ARBA" id="ARBA00033413"/>
    </source>
</evidence>
<dbReference type="EMBL" id="SHNN01000005">
    <property type="protein sequence ID" value="MCX2983086.1"/>
    <property type="molecule type" value="Genomic_DNA"/>
</dbReference>
<keyword evidence="5 14" id="KW-0808">Transferase</keyword>
<keyword evidence="8" id="KW-0067">ATP-binding</keyword>
<dbReference type="Gene3D" id="3.30.70.560">
    <property type="entry name" value="7,8-Dihydro-6-hydroxymethylpterin-pyrophosphokinase HPPK"/>
    <property type="match status" value="1"/>
</dbReference>
<feature type="domain" description="7,8-dihydro-6-hydroxymethylpterin-pyrophosphokinase" evidence="13">
    <location>
        <begin position="88"/>
        <end position="99"/>
    </location>
</feature>
<comment type="caution">
    <text evidence="14">The sequence shown here is derived from an EMBL/GenBank/DDBJ whole genome shotgun (WGS) entry which is preliminary data.</text>
</comment>
<evidence type="ECO:0000256" key="4">
    <source>
        <dbReference type="ARBA" id="ARBA00016218"/>
    </source>
</evidence>
<dbReference type="PANTHER" id="PTHR43071:SF1">
    <property type="entry name" value="2-AMINO-4-HYDROXY-6-HYDROXYMETHYLDIHYDROPTERIDINE PYROPHOSPHOKINASE"/>
    <property type="match status" value="1"/>
</dbReference>
<dbReference type="CDD" id="cd00483">
    <property type="entry name" value="HPPK"/>
    <property type="match status" value="1"/>
</dbReference>
<dbReference type="InterPro" id="IPR035907">
    <property type="entry name" value="Hppk_sf"/>
</dbReference>
<evidence type="ECO:0000259" key="13">
    <source>
        <dbReference type="PROSITE" id="PS00794"/>
    </source>
</evidence>
<protein>
    <recommendedName>
        <fullName evidence="4">2-amino-4-hydroxy-6-hydroxymethyldihydropteridine pyrophosphokinase</fullName>
        <ecNumber evidence="3">2.7.6.3</ecNumber>
    </recommendedName>
    <alternativeName>
        <fullName evidence="11">6-hydroxymethyl-7,8-dihydropterin pyrophosphokinase</fullName>
    </alternativeName>
    <alternativeName>
        <fullName evidence="12">7,8-dihydro-6-hydroxymethylpterin-pyrophosphokinase</fullName>
    </alternativeName>
</protein>
<evidence type="ECO:0000256" key="11">
    <source>
        <dbReference type="ARBA" id="ARBA00029766"/>
    </source>
</evidence>
<evidence type="ECO:0000256" key="2">
    <source>
        <dbReference type="ARBA" id="ARBA00005810"/>
    </source>
</evidence>
<evidence type="ECO:0000313" key="14">
    <source>
        <dbReference type="EMBL" id="MCX2983086.1"/>
    </source>
</evidence>
<dbReference type="GO" id="GO:0003848">
    <property type="term" value="F:2-amino-4-hydroxy-6-hydroxymethyldihydropteridine diphosphokinase activity"/>
    <property type="evidence" value="ECO:0007669"/>
    <property type="project" value="UniProtKB-EC"/>
</dbReference>
<sequence length="165" mass="17752">MSCAYIALGSNLDKPQQQVLQALQDLDALPGCSVQDTSPLYTSAAVGPGAQPDYVNAVTQIDTTLAPHALLSSLQAIEDSHGRRREVRWGARTLDLDLLLYDAITLQTAQLEIPHPRLQDRNFVLYPLHDISPTLTLPCGTPIASLLARCPRDSLRLLTGGTGAA</sequence>
<dbReference type="Pfam" id="PF01288">
    <property type="entry name" value="HPPK"/>
    <property type="match status" value="1"/>
</dbReference>
<evidence type="ECO:0000256" key="8">
    <source>
        <dbReference type="ARBA" id="ARBA00022840"/>
    </source>
</evidence>
<dbReference type="PANTHER" id="PTHR43071">
    <property type="entry name" value="2-AMINO-4-HYDROXY-6-HYDROXYMETHYLDIHYDROPTERIDINE PYROPHOSPHOKINASE"/>
    <property type="match status" value="1"/>
</dbReference>
<dbReference type="NCBIfam" id="TIGR01498">
    <property type="entry name" value="folK"/>
    <property type="match status" value="1"/>
</dbReference>
<dbReference type="SUPFAM" id="SSF55083">
    <property type="entry name" value="6-hydroxymethyl-7,8-dihydropterin pyrophosphokinase, HPPK"/>
    <property type="match status" value="1"/>
</dbReference>
<dbReference type="PROSITE" id="PS00794">
    <property type="entry name" value="HPPK"/>
    <property type="match status" value="1"/>
</dbReference>
<comment type="function">
    <text evidence="10">Catalyzes the transfer of pyrophosphate from adenosine triphosphate (ATP) to 6-hydroxymethyl-7,8-dihydropterin, an enzymatic step in folate biosynthesis pathway.</text>
</comment>
<keyword evidence="7" id="KW-0418">Kinase</keyword>
<evidence type="ECO:0000256" key="6">
    <source>
        <dbReference type="ARBA" id="ARBA00022741"/>
    </source>
</evidence>
<dbReference type="Proteomes" id="UP001143362">
    <property type="component" value="Unassembled WGS sequence"/>
</dbReference>
<organism evidence="14 15">
    <name type="scientific">Candidatus Litorirhabdus singularis</name>
    <dbReference type="NCBI Taxonomy" id="2518993"/>
    <lineage>
        <taxon>Bacteria</taxon>
        <taxon>Pseudomonadati</taxon>
        <taxon>Pseudomonadota</taxon>
        <taxon>Gammaproteobacteria</taxon>
        <taxon>Cellvibrionales</taxon>
        <taxon>Halieaceae</taxon>
        <taxon>Candidatus Litorirhabdus</taxon>
    </lineage>
</organism>
<reference evidence="14" key="1">
    <citation type="submission" date="2019-02" db="EMBL/GenBank/DDBJ databases">
        <authorList>
            <person name="Li S.-H."/>
        </authorList>
    </citation>
    <scope>NUCLEOTIDE SEQUENCE</scope>
    <source>
        <strain evidence="14">IMCC14734</strain>
    </source>
</reference>
<gene>
    <name evidence="14" type="primary">folK</name>
    <name evidence="14" type="ORF">EYC98_19665</name>
</gene>
<keyword evidence="9" id="KW-0289">Folate biosynthesis</keyword>
<accession>A0ABT3TMX1</accession>
<keyword evidence="6" id="KW-0547">Nucleotide-binding</keyword>
<dbReference type="RefSeq" id="WP_279247115.1">
    <property type="nucleotide sequence ID" value="NZ_SHNN01000005.1"/>
</dbReference>
<evidence type="ECO:0000256" key="9">
    <source>
        <dbReference type="ARBA" id="ARBA00022909"/>
    </source>
</evidence>
<evidence type="ECO:0000256" key="1">
    <source>
        <dbReference type="ARBA" id="ARBA00005051"/>
    </source>
</evidence>
<comment type="similarity">
    <text evidence="2">Belongs to the HPPK family.</text>
</comment>
<dbReference type="EC" id="2.7.6.3" evidence="3"/>
<proteinExistence type="inferred from homology"/>
<evidence type="ECO:0000256" key="7">
    <source>
        <dbReference type="ARBA" id="ARBA00022777"/>
    </source>
</evidence>
<dbReference type="InterPro" id="IPR000550">
    <property type="entry name" value="Hppk"/>
</dbReference>
<keyword evidence="15" id="KW-1185">Reference proteome</keyword>
<name>A0ABT3TMX1_9GAMM</name>
<evidence type="ECO:0000256" key="3">
    <source>
        <dbReference type="ARBA" id="ARBA00013253"/>
    </source>
</evidence>
<evidence type="ECO:0000256" key="5">
    <source>
        <dbReference type="ARBA" id="ARBA00022679"/>
    </source>
</evidence>
<evidence type="ECO:0000313" key="15">
    <source>
        <dbReference type="Proteomes" id="UP001143362"/>
    </source>
</evidence>